<name>A0AAN8X1M9_HALRR</name>
<dbReference type="GO" id="GO:0005576">
    <property type="term" value="C:extracellular region"/>
    <property type="evidence" value="ECO:0007669"/>
    <property type="project" value="UniProtKB-SubCell"/>
</dbReference>
<dbReference type="AlphaFoldDB" id="A0AAN8X1M9"/>
<evidence type="ECO:0000256" key="1">
    <source>
        <dbReference type="ARBA" id="ARBA00004613"/>
    </source>
</evidence>
<evidence type="ECO:0000256" key="2">
    <source>
        <dbReference type="ARBA" id="ARBA00022525"/>
    </source>
</evidence>
<feature type="domain" description="Single" evidence="4">
    <location>
        <begin position="41"/>
        <end position="112"/>
    </location>
</feature>
<accession>A0AAN8X1M9</accession>
<evidence type="ECO:0000313" key="6">
    <source>
        <dbReference type="Proteomes" id="UP001381693"/>
    </source>
</evidence>
<organism evidence="5 6">
    <name type="scientific">Halocaridina rubra</name>
    <name type="common">Hawaiian red shrimp</name>
    <dbReference type="NCBI Taxonomy" id="373956"/>
    <lineage>
        <taxon>Eukaryota</taxon>
        <taxon>Metazoa</taxon>
        <taxon>Ecdysozoa</taxon>
        <taxon>Arthropoda</taxon>
        <taxon>Crustacea</taxon>
        <taxon>Multicrustacea</taxon>
        <taxon>Malacostraca</taxon>
        <taxon>Eumalacostraca</taxon>
        <taxon>Eucarida</taxon>
        <taxon>Decapoda</taxon>
        <taxon>Pleocyemata</taxon>
        <taxon>Caridea</taxon>
        <taxon>Atyoidea</taxon>
        <taxon>Atyidae</taxon>
        <taxon>Halocaridina</taxon>
    </lineage>
</organism>
<evidence type="ECO:0000313" key="5">
    <source>
        <dbReference type="EMBL" id="KAK7076336.1"/>
    </source>
</evidence>
<comment type="subcellular location">
    <subcellularLocation>
        <location evidence="1">Secreted</location>
    </subcellularLocation>
</comment>
<comment type="caution">
    <text evidence="5">The sequence shown here is derived from an EMBL/GenBank/DDBJ whole genome shotgun (WGS) entry which is preliminary data.</text>
</comment>
<evidence type="ECO:0000256" key="3">
    <source>
        <dbReference type="SAM" id="SignalP"/>
    </source>
</evidence>
<feature type="signal peptide" evidence="3">
    <location>
        <begin position="1"/>
        <end position="16"/>
    </location>
</feature>
<feature type="chain" id="PRO_5042984544" description="Single domain-containing protein" evidence="3">
    <location>
        <begin position="17"/>
        <end position="146"/>
    </location>
</feature>
<protein>
    <recommendedName>
        <fullName evidence="4">Single domain-containing protein</fullName>
    </recommendedName>
</protein>
<dbReference type="EMBL" id="JAXCGZ010009716">
    <property type="protein sequence ID" value="KAK7076336.1"/>
    <property type="molecule type" value="Genomic_DNA"/>
</dbReference>
<dbReference type="Pfam" id="PF15430">
    <property type="entry name" value="SVWC"/>
    <property type="match status" value="1"/>
</dbReference>
<reference evidence="5 6" key="1">
    <citation type="submission" date="2023-11" db="EMBL/GenBank/DDBJ databases">
        <title>Halocaridina rubra genome assembly.</title>
        <authorList>
            <person name="Smith C."/>
        </authorList>
    </citation>
    <scope>NUCLEOTIDE SEQUENCE [LARGE SCALE GENOMIC DNA]</scope>
    <source>
        <strain evidence="5">EP-1</strain>
        <tissue evidence="5">Whole</tissue>
    </source>
</reference>
<dbReference type="Proteomes" id="UP001381693">
    <property type="component" value="Unassembled WGS sequence"/>
</dbReference>
<dbReference type="SMART" id="SM01318">
    <property type="entry name" value="SVWC"/>
    <property type="match status" value="1"/>
</dbReference>
<sequence length="146" mass="16051">MKYFLAVCVFAVGVYAQNIVSPKTATRDLPANAIRSAPDECFAYTQNRTYALGQTWSLKPYCGRATCGRGNNGLLERVEDCGLAPKQSPGCRYINEADLQKEFPECCPKFECQAGASLQYPTEEELKAAFEAAQRQAAQSGQRPPQ</sequence>
<gene>
    <name evidence="5" type="ORF">SK128_014357</name>
</gene>
<evidence type="ECO:0000259" key="4">
    <source>
        <dbReference type="SMART" id="SM01318"/>
    </source>
</evidence>
<keyword evidence="2" id="KW-0964">Secreted</keyword>
<keyword evidence="3" id="KW-0732">Signal</keyword>
<proteinExistence type="predicted"/>
<keyword evidence="6" id="KW-1185">Reference proteome</keyword>
<dbReference type="InterPro" id="IPR029277">
    <property type="entry name" value="SVWC_dom"/>
</dbReference>